<keyword evidence="4" id="KW-1185">Reference proteome</keyword>
<dbReference type="InterPro" id="IPR025542">
    <property type="entry name" value="YacH"/>
</dbReference>
<dbReference type="GO" id="GO:1990169">
    <property type="term" value="P:stress response to copper ion"/>
    <property type="evidence" value="ECO:0007669"/>
    <property type="project" value="TreeGrafter"/>
</dbReference>
<gene>
    <name evidence="3" type="ORF">GCM10007380_41840</name>
</gene>
<accession>A0A8J3AX36</accession>
<sequence length="182" mass="20994">MICQECQERPATLHYSKIINGEKTDIHLCEKCANDSNNKYIFSEIGGYSVNDLLAGLFKGNNGIYEMKKNTIHKDQQIECPRCKMTFQKFTKIGRLGCSTCYETFKEQMKPIVKRIHSGNVSHTGKLPQKISGAISLKRKLNDLKTQMKTFIEKEEFEQAIKLRDEIRTIEKDLQILQKEGE</sequence>
<dbReference type="SUPFAM" id="SSF46600">
    <property type="entry name" value="C-terminal UvrC-binding domain of UvrB"/>
    <property type="match status" value="1"/>
</dbReference>
<dbReference type="GO" id="GO:0046870">
    <property type="term" value="F:cadmium ion binding"/>
    <property type="evidence" value="ECO:0007669"/>
    <property type="project" value="TreeGrafter"/>
</dbReference>
<proteinExistence type="predicted"/>
<evidence type="ECO:0000313" key="3">
    <source>
        <dbReference type="EMBL" id="GGI18221.1"/>
    </source>
</evidence>
<dbReference type="AlphaFoldDB" id="A0A8J3AX36"/>
<dbReference type="GO" id="GO:0008270">
    <property type="term" value="F:zinc ion binding"/>
    <property type="evidence" value="ECO:0007669"/>
    <property type="project" value="TreeGrafter"/>
</dbReference>
<feature type="coiled-coil region" evidence="1">
    <location>
        <begin position="134"/>
        <end position="180"/>
    </location>
</feature>
<comment type="caution">
    <text evidence="3">The sequence shown here is derived from an EMBL/GenBank/DDBJ whole genome shotgun (WGS) entry which is preliminary data.</text>
</comment>
<dbReference type="Pfam" id="PF02151">
    <property type="entry name" value="UVR"/>
    <property type="match status" value="1"/>
</dbReference>
<evidence type="ECO:0000259" key="2">
    <source>
        <dbReference type="PROSITE" id="PS50151"/>
    </source>
</evidence>
<dbReference type="PROSITE" id="PS50151">
    <property type="entry name" value="UVR"/>
    <property type="match status" value="1"/>
</dbReference>
<feature type="domain" description="UVR" evidence="2">
    <location>
        <begin position="138"/>
        <end position="173"/>
    </location>
</feature>
<dbReference type="InterPro" id="IPR036876">
    <property type="entry name" value="UVR_dom_sf"/>
</dbReference>
<evidence type="ECO:0000256" key="1">
    <source>
        <dbReference type="SAM" id="Coils"/>
    </source>
</evidence>
<dbReference type="GO" id="GO:1990170">
    <property type="term" value="P:stress response to cadmium ion"/>
    <property type="evidence" value="ECO:0007669"/>
    <property type="project" value="TreeGrafter"/>
</dbReference>
<dbReference type="RefSeq" id="WP_088003717.1">
    <property type="nucleotide sequence ID" value="NZ_BMHB01000005.1"/>
</dbReference>
<dbReference type="Proteomes" id="UP000626244">
    <property type="component" value="Unassembled WGS sequence"/>
</dbReference>
<reference evidence="4" key="1">
    <citation type="journal article" date="2019" name="Int. J. Syst. Evol. Microbiol.">
        <title>The Global Catalogue of Microorganisms (GCM) 10K type strain sequencing project: providing services to taxonomists for standard genome sequencing and annotation.</title>
        <authorList>
            <consortium name="The Broad Institute Genomics Platform"/>
            <consortium name="The Broad Institute Genome Sequencing Center for Infectious Disease"/>
            <person name="Wu L."/>
            <person name="Ma J."/>
        </authorList>
    </citation>
    <scope>NUCLEOTIDE SEQUENCE [LARGE SCALE GENOMIC DNA]</scope>
    <source>
        <strain evidence="4">CGMCC 1.14993</strain>
    </source>
</reference>
<evidence type="ECO:0000313" key="4">
    <source>
        <dbReference type="Proteomes" id="UP000626244"/>
    </source>
</evidence>
<dbReference type="InterPro" id="IPR001943">
    <property type="entry name" value="UVR_dom"/>
</dbReference>
<dbReference type="Gene3D" id="4.10.860.10">
    <property type="entry name" value="UVR domain"/>
    <property type="match status" value="1"/>
</dbReference>
<dbReference type="OrthoDB" id="9788704at2"/>
<name>A0A8J3AX36_9BACI</name>
<dbReference type="GO" id="GO:0050897">
    <property type="term" value="F:cobalt ion binding"/>
    <property type="evidence" value="ECO:0007669"/>
    <property type="project" value="TreeGrafter"/>
</dbReference>
<dbReference type="GO" id="GO:0005507">
    <property type="term" value="F:copper ion binding"/>
    <property type="evidence" value="ECO:0007669"/>
    <property type="project" value="TreeGrafter"/>
</dbReference>
<organism evidence="3 4">
    <name type="scientific">Gottfriedia solisilvae</name>
    <dbReference type="NCBI Taxonomy" id="1516104"/>
    <lineage>
        <taxon>Bacteria</taxon>
        <taxon>Bacillati</taxon>
        <taxon>Bacillota</taxon>
        <taxon>Bacilli</taxon>
        <taxon>Bacillales</taxon>
        <taxon>Bacillaceae</taxon>
        <taxon>Gottfriedia</taxon>
    </lineage>
</organism>
<dbReference type="PANTHER" id="PTHR38430">
    <property type="entry name" value="PROTEIN-ARGININE KINASE ACTIVATOR PROTEIN"/>
    <property type="match status" value="1"/>
</dbReference>
<dbReference type="PANTHER" id="PTHR38430:SF1">
    <property type="entry name" value="PROTEIN-ARGININE KINASE ACTIVATOR PROTEIN"/>
    <property type="match status" value="1"/>
</dbReference>
<dbReference type="EMBL" id="BMHB01000005">
    <property type="protein sequence ID" value="GGI18221.1"/>
    <property type="molecule type" value="Genomic_DNA"/>
</dbReference>
<protein>
    <recommendedName>
        <fullName evidence="2">UVR domain-containing protein</fullName>
    </recommendedName>
</protein>
<dbReference type="PIRSF" id="PIRSF015034">
    <property type="entry name" value="YacH"/>
    <property type="match status" value="1"/>
</dbReference>
<keyword evidence="1" id="KW-0175">Coiled coil</keyword>